<dbReference type="InterPro" id="IPR000182">
    <property type="entry name" value="GNAT_dom"/>
</dbReference>
<evidence type="ECO:0000259" key="1">
    <source>
        <dbReference type="PROSITE" id="PS51186"/>
    </source>
</evidence>
<keyword evidence="3" id="KW-1185">Reference proteome</keyword>
<dbReference type="InterPro" id="IPR016181">
    <property type="entry name" value="Acyl_CoA_acyltransferase"/>
</dbReference>
<evidence type="ECO:0000313" key="3">
    <source>
        <dbReference type="Proteomes" id="UP000624041"/>
    </source>
</evidence>
<reference evidence="2" key="1">
    <citation type="journal article" date="2014" name="Int. J. Syst. Evol. Microbiol.">
        <title>Complete genome sequence of Corynebacterium casei LMG S-19264T (=DSM 44701T), isolated from a smear-ripened cheese.</title>
        <authorList>
            <consortium name="US DOE Joint Genome Institute (JGI-PGF)"/>
            <person name="Walter F."/>
            <person name="Albersmeier A."/>
            <person name="Kalinowski J."/>
            <person name="Ruckert C."/>
        </authorList>
    </citation>
    <scope>NUCLEOTIDE SEQUENCE</scope>
    <source>
        <strain evidence="2">JCM 17251</strain>
    </source>
</reference>
<dbReference type="Proteomes" id="UP000624041">
    <property type="component" value="Unassembled WGS sequence"/>
</dbReference>
<dbReference type="PROSITE" id="PS51186">
    <property type="entry name" value="GNAT"/>
    <property type="match status" value="1"/>
</dbReference>
<dbReference type="PANTHER" id="PTHR43415">
    <property type="entry name" value="SPERMIDINE N(1)-ACETYLTRANSFERASE"/>
    <property type="match status" value="1"/>
</dbReference>
<dbReference type="AlphaFoldDB" id="A0A918D533"/>
<proteinExistence type="predicted"/>
<reference evidence="2" key="2">
    <citation type="submission" date="2020-09" db="EMBL/GenBank/DDBJ databases">
        <authorList>
            <person name="Sun Q."/>
            <person name="Ohkuma M."/>
        </authorList>
    </citation>
    <scope>NUCLEOTIDE SEQUENCE</scope>
    <source>
        <strain evidence="2">JCM 17251</strain>
    </source>
</reference>
<evidence type="ECO:0000313" key="2">
    <source>
        <dbReference type="EMBL" id="GGN66862.1"/>
    </source>
</evidence>
<protein>
    <submittedName>
        <fullName evidence="2">N-acetyltransferase</fullName>
    </submittedName>
</protein>
<dbReference type="GO" id="GO:0016747">
    <property type="term" value="F:acyltransferase activity, transferring groups other than amino-acyl groups"/>
    <property type="evidence" value="ECO:0007669"/>
    <property type="project" value="InterPro"/>
</dbReference>
<dbReference type="Pfam" id="PF13302">
    <property type="entry name" value="Acetyltransf_3"/>
    <property type="match status" value="1"/>
</dbReference>
<accession>A0A918D533</accession>
<dbReference type="RefSeq" id="WP_188859609.1">
    <property type="nucleotide sequence ID" value="NZ_BMOS01000050.1"/>
</dbReference>
<dbReference type="Gene3D" id="3.40.630.30">
    <property type="match status" value="1"/>
</dbReference>
<dbReference type="EMBL" id="BMOS01000050">
    <property type="protein sequence ID" value="GGN66862.1"/>
    <property type="molecule type" value="Genomic_DNA"/>
</dbReference>
<dbReference type="SUPFAM" id="SSF55729">
    <property type="entry name" value="Acyl-CoA N-acyltransferases (Nat)"/>
    <property type="match status" value="1"/>
</dbReference>
<dbReference type="PANTHER" id="PTHR43415:SF3">
    <property type="entry name" value="GNAT-FAMILY ACETYLTRANSFERASE"/>
    <property type="match status" value="1"/>
</dbReference>
<feature type="domain" description="N-acetyltransferase" evidence="1">
    <location>
        <begin position="7"/>
        <end position="169"/>
    </location>
</feature>
<organism evidence="2 3">
    <name type="scientific">Oceanobacillus indicireducens</name>
    <dbReference type="NCBI Taxonomy" id="1004261"/>
    <lineage>
        <taxon>Bacteria</taxon>
        <taxon>Bacillati</taxon>
        <taxon>Bacillota</taxon>
        <taxon>Bacilli</taxon>
        <taxon>Bacillales</taxon>
        <taxon>Bacillaceae</taxon>
        <taxon>Oceanobacillus</taxon>
    </lineage>
</organism>
<sequence length="179" mass="21176">MFEGKNIYLRLMEKRDVKHKVKWINDPEVRKTLFFQDVSELATEQWLIKVTNDNTRNDYVICEQGNDTPIGFASVVNIDLRNSSAETYVCIGDKNYWGKGYGTEVKKLLTKYVFLELGLNRVYAYNWAENRGMIRINEKLGFTLEGTLRQERFSNGEYKDRVLFSMLREEFFKLPEENK</sequence>
<gene>
    <name evidence="2" type="ORF">GCM10007971_37210</name>
</gene>
<name>A0A918D533_9BACI</name>
<comment type="caution">
    <text evidence="2">The sequence shown here is derived from an EMBL/GenBank/DDBJ whole genome shotgun (WGS) entry which is preliminary data.</text>
</comment>